<organism evidence="1 2">
    <name type="scientific">Seminavis robusta</name>
    <dbReference type="NCBI Taxonomy" id="568900"/>
    <lineage>
        <taxon>Eukaryota</taxon>
        <taxon>Sar</taxon>
        <taxon>Stramenopiles</taxon>
        <taxon>Ochrophyta</taxon>
        <taxon>Bacillariophyta</taxon>
        <taxon>Bacillariophyceae</taxon>
        <taxon>Bacillariophycidae</taxon>
        <taxon>Naviculales</taxon>
        <taxon>Naviculaceae</taxon>
        <taxon>Seminavis</taxon>
    </lineage>
</organism>
<evidence type="ECO:0000313" key="1">
    <source>
        <dbReference type="EMBL" id="CAB9529603.1"/>
    </source>
</evidence>
<comment type="caution">
    <text evidence="1">The sequence shown here is derived from an EMBL/GenBank/DDBJ whole genome shotgun (WGS) entry which is preliminary data.</text>
</comment>
<dbReference type="Proteomes" id="UP001153069">
    <property type="component" value="Unassembled WGS sequence"/>
</dbReference>
<proteinExistence type="predicted"/>
<reference evidence="1" key="1">
    <citation type="submission" date="2020-06" db="EMBL/GenBank/DDBJ databases">
        <authorList>
            <consortium name="Plant Systems Biology data submission"/>
        </authorList>
    </citation>
    <scope>NUCLEOTIDE SEQUENCE</scope>
    <source>
        <strain evidence="1">D6</strain>
    </source>
</reference>
<dbReference type="AlphaFoldDB" id="A0A9N8I080"/>
<keyword evidence="2" id="KW-1185">Reference proteome</keyword>
<name>A0A9N8I080_9STRA</name>
<dbReference type="EMBL" id="CAICTM010002555">
    <property type="protein sequence ID" value="CAB9529603.1"/>
    <property type="molecule type" value="Genomic_DNA"/>
</dbReference>
<gene>
    <name evidence="1" type="ORF">SEMRO_2557_G331170.1</name>
</gene>
<accession>A0A9N8I080</accession>
<sequence>MQSSSVVDVDVDVDVDATVVVGLHESKSVYHRKLPPSHSEFIKNPDRHEDIIELCSNDFDVEAAVVMIINSLKSDDESFLVDNVATGLTNIADRVANGPALPAYNQLVNNRVTTLLGSLLENNKMLALLKDPSISSSAGTMFTAHLGDVDPSNEEIVTRLVLRAAFREAEIHGARLDHFKDACSKIFNKDSKYYDSAFKCVTLDVKKALIERSQELNDEDPHGPNWLDKVFDELFGGVLFLSNVQEQAENDLGSSSSHRTYYNKMETSAKTILIKWCESAGLGKNDTNALNEEIFQI</sequence>
<protein>
    <submittedName>
        <fullName evidence="1">Uncharacterized protein</fullName>
    </submittedName>
</protein>
<evidence type="ECO:0000313" key="2">
    <source>
        <dbReference type="Proteomes" id="UP001153069"/>
    </source>
</evidence>